<accession>A0AAE3BBS6</accession>
<reference evidence="1" key="1">
    <citation type="submission" date="2019-11" db="EMBL/GenBank/DDBJ databases">
        <title>Spread of Macrolides and rifampicin resistant Rhodococcus equi in clinical isolates in the USA.</title>
        <authorList>
            <person name="Alvarez-Narvaez S."/>
            <person name="Huber L."/>
            <person name="Cohen N.D."/>
            <person name="Slovis N."/>
            <person name="Greiter M."/>
            <person name="Giguere S."/>
            <person name="Hart K."/>
        </authorList>
    </citation>
    <scope>NUCLEOTIDE SEQUENCE</scope>
    <source>
        <strain evidence="1">Lh_5</strain>
    </source>
</reference>
<organism evidence="1 2">
    <name type="scientific">Rhodococcus hoagii</name>
    <name type="common">Corynebacterium equii</name>
    <dbReference type="NCBI Taxonomy" id="43767"/>
    <lineage>
        <taxon>Bacteria</taxon>
        <taxon>Bacillati</taxon>
        <taxon>Actinomycetota</taxon>
        <taxon>Actinomycetes</taxon>
        <taxon>Mycobacteriales</taxon>
        <taxon>Nocardiaceae</taxon>
        <taxon>Prescottella</taxon>
    </lineage>
</organism>
<dbReference type="Proteomes" id="UP000706122">
    <property type="component" value="Unassembled WGS sequence"/>
</dbReference>
<comment type="caution">
    <text evidence="1">The sequence shown here is derived from an EMBL/GenBank/DDBJ whole genome shotgun (WGS) entry which is preliminary data.</text>
</comment>
<evidence type="ECO:0000313" key="1">
    <source>
        <dbReference type="EMBL" id="MBM4716200.1"/>
    </source>
</evidence>
<name>A0AAE3BBS6_RHOHA</name>
<gene>
    <name evidence="1" type="ORF">GS551_18750</name>
</gene>
<protein>
    <submittedName>
        <fullName evidence="1">Uncharacterized protein</fullName>
    </submittedName>
</protein>
<proteinExistence type="predicted"/>
<dbReference type="AlphaFoldDB" id="A0AAE3BBS6"/>
<sequence length="88" mass="9461">MHDKNTAETLEEAIARLTALLEGRYWSMRHSEVVYGGWLVRASMPLSATHPSSTLNGLWIDASGPNLAPLVTDVANKVAEALAMRGAA</sequence>
<dbReference type="EMBL" id="WUYC01000004">
    <property type="protein sequence ID" value="MBM4716200.1"/>
    <property type="molecule type" value="Genomic_DNA"/>
</dbReference>
<evidence type="ECO:0000313" key="2">
    <source>
        <dbReference type="Proteomes" id="UP000706122"/>
    </source>
</evidence>